<name>A0ABW1J1F4_9PSEU</name>
<dbReference type="EMBL" id="JBHSQW010000017">
    <property type="protein sequence ID" value="MFC5994300.1"/>
    <property type="molecule type" value="Genomic_DNA"/>
</dbReference>
<keyword evidence="1" id="KW-0067">ATP-binding</keyword>
<sequence length="427" mass="45531">MRAEPMPSVPLRARTVATETGSRWAGRLARLWARRGVRGEARIDAWLTARTRVDLRARWREATERAGFGEKLLTPLGGFGTGGLPLLTHVQPGRGLGDPAYLIVRLRPGQTLAALAEAADELAAGLGCWGVRLRPRGVDHVRVDLIEHDPLAAPVPFLPPHSAGELVFGIDEHAATVTVPLDELTHLTVQGATRSGKSAWTYSLLAQLAARPHVDIAGIDPTGLLLRPFGPHPRGWRVTGTDHPQRYADAIAAVVAEMDRRIAALPPRADTVPLGPACPLLVVVLEEWAAVGRLVGHTRAKPSAVHRSVARLLAEGAKAGIRVVTIVQRAEADVVGAFERDQALTRLSFAVNDINTLKMLHPEVTPEQADVHATSPKGVALLTGPGLPLLRLRGPWIGGYGAYCDHIAATDAACPGTPTHPGWEAAA</sequence>
<evidence type="ECO:0000256" key="1">
    <source>
        <dbReference type="PROSITE-ProRule" id="PRU00289"/>
    </source>
</evidence>
<feature type="domain" description="FtsK" evidence="2">
    <location>
        <begin position="174"/>
        <end position="358"/>
    </location>
</feature>
<keyword evidence="1" id="KW-0547">Nucleotide-binding</keyword>
<evidence type="ECO:0000313" key="4">
    <source>
        <dbReference type="Proteomes" id="UP001596302"/>
    </source>
</evidence>
<gene>
    <name evidence="3" type="ORF">ACFQE5_08765</name>
</gene>
<keyword evidence="4" id="KW-1185">Reference proteome</keyword>
<proteinExistence type="predicted"/>
<reference evidence="4" key="1">
    <citation type="journal article" date="2019" name="Int. J. Syst. Evol. Microbiol.">
        <title>The Global Catalogue of Microorganisms (GCM) 10K type strain sequencing project: providing services to taxonomists for standard genome sequencing and annotation.</title>
        <authorList>
            <consortium name="The Broad Institute Genomics Platform"/>
            <consortium name="The Broad Institute Genome Sequencing Center for Infectious Disease"/>
            <person name="Wu L."/>
            <person name="Ma J."/>
        </authorList>
    </citation>
    <scope>NUCLEOTIDE SEQUENCE [LARGE SCALE GENOMIC DNA]</scope>
    <source>
        <strain evidence="4">CCM 8391</strain>
    </source>
</reference>
<dbReference type="Proteomes" id="UP001596302">
    <property type="component" value="Unassembled WGS sequence"/>
</dbReference>
<feature type="binding site" evidence="1">
    <location>
        <begin position="191"/>
        <end position="198"/>
    </location>
    <ligand>
        <name>ATP</name>
        <dbReference type="ChEBI" id="CHEBI:30616"/>
    </ligand>
</feature>
<comment type="caution">
    <text evidence="3">The sequence shown here is derived from an EMBL/GenBank/DDBJ whole genome shotgun (WGS) entry which is preliminary data.</text>
</comment>
<dbReference type="InterPro" id="IPR027417">
    <property type="entry name" value="P-loop_NTPase"/>
</dbReference>
<dbReference type="Pfam" id="PF01580">
    <property type="entry name" value="FtsK_SpoIIIE"/>
    <property type="match status" value="1"/>
</dbReference>
<dbReference type="SUPFAM" id="SSF52540">
    <property type="entry name" value="P-loop containing nucleoside triphosphate hydrolases"/>
    <property type="match status" value="1"/>
</dbReference>
<accession>A0ABW1J1F4</accession>
<dbReference type="PROSITE" id="PS50901">
    <property type="entry name" value="FTSK"/>
    <property type="match status" value="1"/>
</dbReference>
<organism evidence="3 4">
    <name type="scientific">Pseudonocardia hispaniensis</name>
    <dbReference type="NCBI Taxonomy" id="904933"/>
    <lineage>
        <taxon>Bacteria</taxon>
        <taxon>Bacillati</taxon>
        <taxon>Actinomycetota</taxon>
        <taxon>Actinomycetes</taxon>
        <taxon>Pseudonocardiales</taxon>
        <taxon>Pseudonocardiaceae</taxon>
        <taxon>Pseudonocardia</taxon>
    </lineage>
</organism>
<dbReference type="RefSeq" id="WP_379584333.1">
    <property type="nucleotide sequence ID" value="NZ_JBHSQW010000017.1"/>
</dbReference>
<dbReference type="Gene3D" id="3.40.50.300">
    <property type="entry name" value="P-loop containing nucleotide triphosphate hydrolases"/>
    <property type="match status" value="1"/>
</dbReference>
<evidence type="ECO:0000259" key="2">
    <source>
        <dbReference type="PROSITE" id="PS50901"/>
    </source>
</evidence>
<evidence type="ECO:0000313" key="3">
    <source>
        <dbReference type="EMBL" id="MFC5994300.1"/>
    </source>
</evidence>
<protein>
    <submittedName>
        <fullName evidence="3">FtsK/SpoIIIE domain-containing protein</fullName>
    </submittedName>
</protein>
<dbReference type="InterPro" id="IPR002543">
    <property type="entry name" value="FtsK_dom"/>
</dbReference>